<organism evidence="3 4">
    <name type="scientific">Amycolatopsis coloradensis</name>
    <dbReference type="NCBI Taxonomy" id="76021"/>
    <lineage>
        <taxon>Bacteria</taxon>
        <taxon>Bacillati</taxon>
        <taxon>Actinomycetota</taxon>
        <taxon>Actinomycetes</taxon>
        <taxon>Pseudonocardiales</taxon>
        <taxon>Pseudonocardiaceae</taxon>
        <taxon>Amycolatopsis</taxon>
    </lineage>
</organism>
<dbReference type="STRING" id="76021.BS329_37165"/>
<feature type="region of interest" description="Disordered" evidence="1">
    <location>
        <begin position="1"/>
        <end position="26"/>
    </location>
</feature>
<keyword evidence="4" id="KW-1185">Reference proteome</keyword>
<evidence type="ECO:0000313" key="3">
    <source>
        <dbReference type="EMBL" id="OLZ44072.1"/>
    </source>
</evidence>
<gene>
    <name evidence="3" type="ORF">BS329_37165</name>
</gene>
<reference evidence="3 4" key="1">
    <citation type="submission" date="2016-01" db="EMBL/GenBank/DDBJ databases">
        <title>Amycolatopsis coloradensis genome sequencing and assembly.</title>
        <authorList>
            <person name="Mayilraj S."/>
        </authorList>
    </citation>
    <scope>NUCLEOTIDE SEQUENCE [LARGE SCALE GENOMIC DNA]</scope>
    <source>
        <strain evidence="3 4">DSM 44225</strain>
    </source>
</reference>
<evidence type="ECO:0000313" key="4">
    <source>
        <dbReference type="Proteomes" id="UP000187486"/>
    </source>
</evidence>
<dbReference type="EMBL" id="MQUQ01000028">
    <property type="protein sequence ID" value="OLZ44072.1"/>
    <property type="molecule type" value="Genomic_DNA"/>
</dbReference>
<evidence type="ECO:0000256" key="2">
    <source>
        <dbReference type="SAM" id="Phobius"/>
    </source>
</evidence>
<comment type="caution">
    <text evidence="3">The sequence shown here is derived from an EMBL/GenBank/DDBJ whole genome shotgun (WGS) entry which is preliminary data.</text>
</comment>
<dbReference type="Proteomes" id="UP000187486">
    <property type="component" value="Unassembled WGS sequence"/>
</dbReference>
<keyword evidence="2" id="KW-1133">Transmembrane helix</keyword>
<keyword evidence="2" id="KW-0812">Transmembrane</keyword>
<dbReference type="AlphaFoldDB" id="A0A1R0KFB9"/>
<sequence>MITRTVSHPVPGAGTRRAPEYGPVAAPDETRGTLSISFFLLGLVALPSLGCVEVPVSVLIAVKGPRRALASRLAAGHGLLGSVVGCEPESSQSPRYPRYSNAVSALRWIIDDLATENRA</sequence>
<proteinExistence type="predicted"/>
<keyword evidence="2" id="KW-0472">Membrane</keyword>
<evidence type="ECO:0000256" key="1">
    <source>
        <dbReference type="SAM" id="MobiDB-lite"/>
    </source>
</evidence>
<name>A0A1R0KFB9_9PSEU</name>
<accession>A0A1R0KFB9</accession>
<feature type="transmembrane region" description="Helical" evidence="2">
    <location>
        <begin position="36"/>
        <end position="62"/>
    </location>
</feature>
<protein>
    <submittedName>
        <fullName evidence="3">Uncharacterized protein</fullName>
    </submittedName>
</protein>